<keyword evidence="1" id="KW-0812">Transmembrane</keyword>
<dbReference type="AlphaFoldDB" id="A0A5N6DUN6"/>
<gene>
    <name evidence="2" type="ORF">BDV34DRAFT_189541</name>
</gene>
<reference evidence="2 3" key="1">
    <citation type="submission" date="2019-04" db="EMBL/GenBank/DDBJ databases">
        <title>Fungal friends and foes A comparative genomics study of 23 Aspergillus species from section Flavi.</title>
        <authorList>
            <consortium name="DOE Joint Genome Institute"/>
            <person name="Kjaerbolling I."/>
            <person name="Vesth T.C."/>
            <person name="Frisvad J.C."/>
            <person name="Nybo J.L."/>
            <person name="Theobald S."/>
            <person name="Kildgaard S."/>
            <person name="Petersen T.I."/>
            <person name="Kuo A."/>
            <person name="Sato A."/>
            <person name="Lyhne E.K."/>
            <person name="Kogle M.E."/>
            <person name="Wiebenga A."/>
            <person name="Kun R.S."/>
            <person name="Lubbers R.J."/>
            <person name="Makela M.R."/>
            <person name="Barry K."/>
            <person name="Chovatia M."/>
            <person name="Clum A."/>
            <person name="Daum C."/>
            <person name="Haridas S."/>
            <person name="He G."/>
            <person name="LaButti K."/>
            <person name="Lipzen A."/>
            <person name="Mondo S."/>
            <person name="Pangilinan J."/>
            <person name="Riley R."/>
            <person name="Salamov A."/>
            <person name="Simmons B.A."/>
            <person name="Magnuson J.K."/>
            <person name="Henrissat B."/>
            <person name="Mortensen U.H."/>
            <person name="Larsen T.O."/>
            <person name="De vries R.P."/>
            <person name="Grigoriev I.V."/>
            <person name="Machida M."/>
            <person name="Baker S.E."/>
            <person name="Andersen M.R."/>
        </authorList>
    </citation>
    <scope>NUCLEOTIDE SEQUENCE [LARGE SCALE GENOMIC DNA]</scope>
    <source>
        <strain evidence="2 3">CBS 117618</strain>
    </source>
</reference>
<keyword evidence="3" id="KW-1185">Reference proteome</keyword>
<proteinExistence type="predicted"/>
<evidence type="ECO:0000256" key="1">
    <source>
        <dbReference type="SAM" id="Phobius"/>
    </source>
</evidence>
<dbReference type="Proteomes" id="UP000326532">
    <property type="component" value="Unassembled WGS sequence"/>
</dbReference>
<keyword evidence="1" id="KW-0472">Membrane</keyword>
<organism evidence="2 3">
    <name type="scientific">Aspergillus parasiticus</name>
    <dbReference type="NCBI Taxonomy" id="5067"/>
    <lineage>
        <taxon>Eukaryota</taxon>
        <taxon>Fungi</taxon>
        <taxon>Dikarya</taxon>
        <taxon>Ascomycota</taxon>
        <taxon>Pezizomycotina</taxon>
        <taxon>Eurotiomycetes</taxon>
        <taxon>Eurotiomycetidae</taxon>
        <taxon>Eurotiales</taxon>
        <taxon>Aspergillaceae</taxon>
        <taxon>Aspergillus</taxon>
        <taxon>Aspergillus subgen. Circumdati</taxon>
    </lineage>
</organism>
<feature type="transmembrane region" description="Helical" evidence="1">
    <location>
        <begin position="24"/>
        <end position="44"/>
    </location>
</feature>
<feature type="transmembrane region" description="Helical" evidence="1">
    <location>
        <begin position="56"/>
        <end position="74"/>
    </location>
</feature>
<sequence length="80" mass="9581">MESEPPDHPNTSRKIWTRRVNEEFVVSMVSMFIAMQLEGLVFGYERSGKSESYTYWCLRMFIMGFINWLGQVLYKRYRGV</sequence>
<accession>A0A5N6DUN6</accession>
<dbReference type="VEuPathDB" id="FungiDB:BDV34DRAFT_189541"/>
<evidence type="ECO:0000313" key="2">
    <source>
        <dbReference type="EMBL" id="KAB8208815.1"/>
    </source>
</evidence>
<name>A0A5N6DUN6_ASPPA</name>
<keyword evidence="1" id="KW-1133">Transmembrane helix</keyword>
<dbReference type="EMBL" id="ML734949">
    <property type="protein sequence ID" value="KAB8208815.1"/>
    <property type="molecule type" value="Genomic_DNA"/>
</dbReference>
<evidence type="ECO:0000313" key="3">
    <source>
        <dbReference type="Proteomes" id="UP000326532"/>
    </source>
</evidence>
<protein>
    <submittedName>
        <fullName evidence="2">Uncharacterized protein</fullName>
    </submittedName>
</protein>